<accession>A0A139SPT5</accession>
<dbReference type="OrthoDB" id="7064835at2"/>
<dbReference type="RefSeq" id="WP_068711202.1">
    <property type="nucleotide sequence ID" value="NZ_LSZP01000021.1"/>
</dbReference>
<evidence type="ECO:0000313" key="2">
    <source>
        <dbReference type="Proteomes" id="UP000071392"/>
    </source>
</evidence>
<dbReference type="InterPro" id="IPR028963">
    <property type="entry name" value="Imm9"/>
</dbReference>
<evidence type="ECO:0000313" key="1">
    <source>
        <dbReference type="EMBL" id="KXU36615.1"/>
    </source>
</evidence>
<organism evidence="1 2">
    <name type="scientific">Cephaloticoccus capnophilus</name>
    <dbReference type="NCBI Taxonomy" id="1548208"/>
    <lineage>
        <taxon>Bacteria</taxon>
        <taxon>Pseudomonadati</taxon>
        <taxon>Verrucomicrobiota</taxon>
        <taxon>Opitutia</taxon>
        <taxon>Opitutales</taxon>
        <taxon>Opitutaceae</taxon>
        <taxon>Cephaloticoccus</taxon>
    </lineage>
</organism>
<gene>
    <name evidence="1" type="ORF">AXK12_03135</name>
</gene>
<protein>
    <submittedName>
        <fullName evidence="1">Uncharacterized protein</fullName>
    </submittedName>
</protein>
<proteinExistence type="predicted"/>
<name>A0A139SPT5_9BACT</name>
<dbReference type="AlphaFoldDB" id="A0A139SPT5"/>
<dbReference type="EMBL" id="LSZP01000021">
    <property type="protein sequence ID" value="KXU36615.1"/>
    <property type="molecule type" value="Genomic_DNA"/>
</dbReference>
<comment type="caution">
    <text evidence="1">The sequence shown here is derived from an EMBL/GenBank/DDBJ whole genome shotgun (WGS) entry which is preliminary data.</text>
</comment>
<sequence length="164" mass="18450">MKNKKVKQLSIGLGIEVVGLTKFADVFSTDKKIATYVKSILPRINIEDLSGWRLQLHISYLPTDSISVYKKFLRYPSDREYVILIGIPIPDNTQAPYGMPTGANGKISLFCRSAGDKHNHLLDPEYDKYADLNQYILAAAIKAIDLGFTKGFTCYGKKIKFQDL</sequence>
<reference evidence="1 2" key="1">
    <citation type="submission" date="2016-02" db="EMBL/GenBank/DDBJ databases">
        <authorList>
            <person name="Wen L."/>
            <person name="He K."/>
            <person name="Yang H."/>
        </authorList>
    </citation>
    <scope>NUCLEOTIDE SEQUENCE [LARGE SCALE GENOMIC DNA]</scope>
    <source>
        <strain evidence="1 2">CV41</strain>
    </source>
</reference>
<dbReference type="Proteomes" id="UP000071392">
    <property type="component" value="Unassembled WGS sequence"/>
</dbReference>
<dbReference type="Pfam" id="PF15587">
    <property type="entry name" value="Imm9"/>
    <property type="match status" value="1"/>
</dbReference>
<keyword evidence="2" id="KW-1185">Reference proteome</keyword>